<evidence type="ECO:0000256" key="2">
    <source>
        <dbReference type="ARBA" id="ARBA00018672"/>
    </source>
</evidence>
<dbReference type="EMBL" id="QSON01000001">
    <property type="protein sequence ID" value="RGJ08208.1"/>
    <property type="molecule type" value="Genomic_DNA"/>
</dbReference>
<dbReference type="GO" id="GO:0000160">
    <property type="term" value="P:phosphorelay signal transduction system"/>
    <property type="evidence" value="ECO:0007669"/>
    <property type="project" value="UniProtKB-KW"/>
</dbReference>
<dbReference type="InterPro" id="IPR001789">
    <property type="entry name" value="Sig_transdc_resp-reg_receiver"/>
</dbReference>
<evidence type="ECO:0000256" key="3">
    <source>
        <dbReference type="ARBA" id="ARBA00022490"/>
    </source>
</evidence>
<dbReference type="InterPro" id="IPR009057">
    <property type="entry name" value="Homeodomain-like_sf"/>
</dbReference>
<dbReference type="Pfam" id="PF00072">
    <property type="entry name" value="Response_reg"/>
    <property type="match status" value="1"/>
</dbReference>
<keyword evidence="7" id="KW-0238">DNA-binding</keyword>
<feature type="modified residue" description="4-aspartylphosphate" evidence="10">
    <location>
        <position position="55"/>
    </location>
</feature>
<evidence type="ECO:0000256" key="4">
    <source>
        <dbReference type="ARBA" id="ARBA00022553"/>
    </source>
</evidence>
<protein>
    <recommendedName>
        <fullName evidence="2">Stage 0 sporulation protein A homolog</fullName>
    </recommendedName>
</protein>
<dbReference type="RefSeq" id="WP_117630270.1">
    <property type="nucleotide sequence ID" value="NZ_QSON01000001.1"/>
</dbReference>
<sequence length="496" mass="58220">MYRALIVDDEDIIKIGLKTIIDWEQLGFEIVGTAEDGLEAIKKVEELSPDLIITDIIMPRMDGIELMEELKKRGFAGKIIVLSNYGEVDYVKRAMKLGAEDYILKVSYSKEEFAVLLKKMAALLGESGKGRAEDRDDIRTKASLHQESMPVFGHLFLIVLPEHIQKFTDTEYEKFVRKIRIVLEQVLEGRKKLEIDFVKKTHIKVTFQTDQERLPKDSSIPARIDKTLALYLMLKSSVIYKINNYGEREMMEAYEQCWDKAGAAFYGPLVAAEEDILFEKISDIFDFISVTNRYRGYIRDWKFEKMQDEIQSIVLNFQEKMVDPFEVKDFIRQIIIAVQLYFDETYHIEVLDGYRSQIHECQQISELLLMINHSMDEINKRIMEISWQKEDLELTEKIKKYIQKNIDHKLTLNELADYVNFNPNYISGYFKQKTGQTLSFYINNQKMIYAKKLLDGGQYKIKEISEMVGYDDAFYFSRCFKRYFGYSPKNLLNIDL</sequence>
<evidence type="ECO:0000256" key="1">
    <source>
        <dbReference type="ARBA" id="ARBA00004496"/>
    </source>
</evidence>
<accession>A0A374PDM3</accession>
<dbReference type="PANTHER" id="PTHR42713:SF3">
    <property type="entry name" value="TRANSCRIPTIONAL REGULATORY PROTEIN HPTR"/>
    <property type="match status" value="1"/>
</dbReference>
<evidence type="ECO:0000259" key="12">
    <source>
        <dbReference type="PROSITE" id="PS50110"/>
    </source>
</evidence>
<dbReference type="Proteomes" id="UP000263014">
    <property type="component" value="Unassembled WGS sequence"/>
</dbReference>
<dbReference type="GO" id="GO:0005737">
    <property type="term" value="C:cytoplasm"/>
    <property type="evidence" value="ECO:0007669"/>
    <property type="project" value="UniProtKB-SubCell"/>
</dbReference>
<evidence type="ECO:0000256" key="6">
    <source>
        <dbReference type="ARBA" id="ARBA00023015"/>
    </source>
</evidence>
<dbReference type="InterPro" id="IPR018060">
    <property type="entry name" value="HTH_AraC"/>
</dbReference>
<proteinExistence type="predicted"/>
<evidence type="ECO:0000256" key="5">
    <source>
        <dbReference type="ARBA" id="ARBA00023012"/>
    </source>
</evidence>
<dbReference type="PROSITE" id="PS01124">
    <property type="entry name" value="HTH_ARAC_FAMILY_2"/>
    <property type="match status" value="1"/>
</dbReference>
<dbReference type="GO" id="GO:0003700">
    <property type="term" value="F:DNA-binding transcription factor activity"/>
    <property type="evidence" value="ECO:0007669"/>
    <property type="project" value="InterPro"/>
</dbReference>
<gene>
    <name evidence="13" type="ORF">DXD79_02040</name>
</gene>
<dbReference type="InterPro" id="IPR020449">
    <property type="entry name" value="Tscrpt_reg_AraC-type_HTH"/>
</dbReference>
<dbReference type="Gene3D" id="3.40.50.2300">
    <property type="match status" value="1"/>
</dbReference>
<dbReference type="PROSITE" id="PS50110">
    <property type="entry name" value="RESPONSE_REGULATORY"/>
    <property type="match status" value="1"/>
</dbReference>
<dbReference type="SUPFAM" id="SSF46689">
    <property type="entry name" value="Homeodomain-like"/>
    <property type="match status" value="2"/>
</dbReference>
<dbReference type="Pfam" id="PF12833">
    <property type="entry name" value="HTH_18"/>
    <property type="match status" value="1"/>
</dbReference>
<evidence type="ECO:0000256" key="9">
    <source>
        <dbReference type="ARBA" id="ARBA00024867"/>
    </source>
</evidence>
<dbReference type="InterPro" id="IPR051552">
    <property type="entry name" value="HptR"/>
</dbReference>
<comment type="function">
    <text evidence="9">May play the central regulatory role in sporulation. It may be an element of the effector pathway responsible for the activation of sporulation genes in response to nutritional stress. Spo0A may act in concert with spo0H (a sigma factor) to control the expression of some genes that are critical to the sporulation process.</text>
</comment>
<dbReference type="PRINTS" id="PR00032">
    <property type="entry name" value="HTHARAC"/>
</dbReference>
<organism evidence="13 14">
    <name type="scientific">Hungatella hathewayi</name>
    <dbReference type="NCBI Taxonomy" id="154046"/>
    <lineage>
        <taxon>Bacteria</taxon>
        <taxon>Bacillati</taxon>
        <taxon>Bacillota</taxon>
        <taxon>Clostridia</taxon>
        <taxon>Lachnospirales</taxon>
        <taxon>Lachnospiraceae</taxon>
        <taxon>Hungatella</taxon>
    </lineage>
</organism>
<keyword evidence="5" id="KW-0902">Two-component regulatory system</keyword>
<keyword evidence="3" id="KW-0963">Cytoplasm</keyword>
<comment type="subcellular location">
    <subcellularLocation>
        <location evidence="1">Cytoplasm</location>
    </subcellularLocation>
</comment>
<evidence type="ECO:0000256" key="8">
    <source>
        <dbReference type="ARBA" id="ARBA00023163"/>
    </source>
</evidence>
<dbReference type="SMART" id="SM00448">
    <property type="entry name" value="REC"/>
    <property type="match status" value="1"/>
</dbReference>
<dbReference type="InterPro" id="IPR018062">
    <property type="entry name" value="HTH_AraC-typ_CS"/>
</dbReference>
<dbReference type="SMART" id="SM00342">
    <property type="entry name" value="HTH_ARAC"/>
    <property type="match status" value="1"/>
</dbReference>
<reference evidence="13 14" key="1">
    <citation type="submission" date="2018-08" db="EMBL/GenBank/DDBJ databases">
        <title>A genome reference for cultivated species of the human gut microbiota.</title>
        <authorList>
            <person name="Zou Y."/>
            <person name="Xue W."/>
            <person name="Luo G."/>
        </authorList>
    </citation>
    <scope>NUCLEOTIDE SEQUENCE [LARGE SCALE GENOMIC DNA]</scope>
    <source>
        <strain evidence="13 14">TM09-12</strain>
    </source>
</reference>
<dbReference type="GO" id="GO:0043565">
    <property type="term" value="F:sequence-specific DNA binding"/>
    <property type="evidence" value="ECO:0007669"/>
    <property type="project" value="InterPro"/>
</dbReference>
<dbReference type="AlphaFoldDB" id="A0A374PDM3"/>
<feature type="domain" description="HTH araC/xylS-type" evidence="11">
    <location>
        <begin position="396"/>
        <end position="494"/>
    </location>
</feature>
<dbReference type="Gene3D" id="1.10.10.60">
    <property type="entry name" value="Homeodomain-like"/>
    <property type="match status" value="2"/>
</dbReference>
<dbReference type="PANTHER" id="PTHR42713">
    <property type="entry name" value="HISTIDINE KINASE-RELATED"/>
    <property type="match status" value="1"/>
</dbReference>
<keyword evidence="6" id="KW-0805">Transcription regulation</keyword>
<evidence type="ECO:0000313" key="13">
    <source>
        <dbReference type="EMBL" id="RGJ08208.1"/>
    </source>
</evidence>
<evidence type="ECO:0000256" key="10">
    <source>
        <dbReference type="PROSITE-ProRule" id="PRU00169"/>
    </source>
</evidence>
<evidence type="ECO:0000259" key="11">
    <source>
        <dbReference type="PROSITE" id="PS01124"/>
    </source>
</evidence>
<dbReference type="PROSITE" id="PS00041">
    <property type="entry name" value="HTH_ARAC_FAMILY_1"/>
    <property type="match status" value="1"/>
</dbReference>
<feature type="domain" description="Response regulatory" evidence="12">
    <location>
        <begin position="3"/>
        <end position="120"/>
    </location>
</feature>
<dbReference type="SUPFAM" id="SSF52172">
    <property type="entry name" value="CheY-like"/>
    <property type="match status" value="1"/>
</dbReference>
<keyword evidence="4 10" id="KW-0597">Phosphoprotein</keyword>
<dbReference type="InterPro" id="IPR011006">
    <property type="entry name" value="CheY-like_superfamily"/>
</dbReference>
<keyword evidence="8" id="KW-0804">Transcription</keyword>
<dbReference type="CDD" id="cd17536">
    <property type="entry name" value="REC_YesN-like"/>
    <property type="match status" value="1"/>
</dbReference>
<comment type="caution">
    <text evidence="13">The sequence shown here is derived from an EMBL/GenBank/DDBJ whole genome shotgun (WGS) entry which is preliminary data.</text>
</comment>
<evidence type="ECO:0000256" key="7">
    <source>
        <dbReference type="ARBA" id="ARBA00023125"/>
    </source>
</evidence>
<name>A0A374PDM3_9FIRM</name>
<evidence type="ECO:0000313" key="14">
    <source>
        <dbReference type="Proteomes" id="UP000263014"/>
    </source>
</evidence>